<keyword evidence="10 18" id="KW-0067">ATP-binding</keyword>
<keyword evidence="4" id="KW-0723">Serine/threonine-protein kinase</keyword>
<keyword evidence="3" id="KW-1003">Cell membrane</keyword>
<dbReference type="SUPFAM" id="SSF51110">
    <property type="entry name" value="alpha-D-mannose-specific plant lectins"/>
    <property type="match status" value="2"/>
</dbReference>
<evidence type="ECO:0000259" key="22">
    <source>
        <dbReference type="PROSITE" id="PS50026"/>
    </source>
</evidence>
<keyword evidence="12 19" id="KW-0472">Membrane</keyword>
<evidence type="ECO:0000256" key="19">
    <source>
        <dbReference type="SAM" id="Phobius"/>
    </source>
</evidence>
<feature type="domain" description="Apple" evidence="24">
    <location>
        <begin position="327"/>
        <end position="408"/>
    </location>
</feature>
<dbReference type="InterPro" id="IPR000858">
    <property type="entry name" value="S_locus_glycoprot_dom"/>
</dbReference>
<feature type="domain" description="EGF-like" evidence="22">
    <location>
        <begin position="1056"/>
        <end position="1094"/>
    </location>
</feature>
<dbReference type="PROSITE" id="PS50011">
    <property type="entry name" value="PROTEIN_KINASE_DOM"/>
    <property type="match status" value="2"/>
</dbReference>
<evidence type="ECO:0000256" key="13">
    <source>
        <dbReference type="ARBA" id="ARBA00023157"/>
    </source>
</evidence>
<dbReference type="InterPro" id="IPR008271">
    <property type="entry name" value="Ser/Thr_kinase_AS"/>
</dbReference>
<feature type="binding site" evidence="18">
    <location>
        <position position="518"/>
    </location>
    <ligand>
        <name>ATP</name>
        <dbReference type="ChEBI" id="CHEBI:30616"/>
    </ligand>
</feature>
<dbReference type="PROSITE" id="PS00108">
    <property type="entry name" value="PROTEIN_KINASE_ST"/>
    <property type="match status" value="2"/>
</dbReference>
<feature type="domain" description="EGF-like" evidence="22">
    <location>
        <begin position="268"/>
        <end position="306"/>
    </location>
</feature>
<dbReference type="SMART" id="SM00220">
    <property type="entry name" value="S_TKc"/>
    <property type="match status" value="2"/>
</dbReference>
<keyword evidence="7 20" id="KW-0732">Signal</keyword>
<feature type="domain" description="Apple" evidence="24">
    <location>
        <begin position="1115"/>
        <end position="1196"/>
    </location>
</feature>
<evidence type="ECO:0000256" key="2">
    <source>
        <dbReference type="ARBA" id="ARBA00012513"/>
    </source>
</evidence>
<evidence type="ECO:0000256" key="14">
    <source>
        <dbReference type="ARBA" id="ARBA00023180"/>
    </source>
</evidence>
<evidence type="ECO:0000313" key="25">
    <source>
        <dbReference type="Proteomes" id="UP000694861"/>
    </source>
</evidence>
<reference evidence="26" key="2">
    <citation type="submission" date="2025-08" db="UniProtKB">
        <authorList>
            <consortium name="RefSeq"/>
        </authorList>
    </citation>
    <scope>IDENTIFICATION</scope>
</reference>
<evidence type="ECO:0000256" key="9">
    <source>
        <dbReference type="ARBA" id="ARBA00022777"/>
    </source>
</evidence>
<dbReference type="RefSeq" id="XP_016648146.1">
    <property type="nucleotide sequence ID" value="XM_016792660.1"/>
</dbReference>
<dbReference type="Pfam" id="PF07714">
    <property type="entry name" value="PK_Tyr_Ser-Thr"/>
    <property type="match status" value="2"/>
</dbReference>
<dbReference type="InterPro" id="IPR001245">
    <property type="entry name" value="Ser-Thr/Tyr_kinase_cat_dom"/>
</dbReference>
<evidence type="ECO:0000256" key="17">
    <source>
        <dbReference type="PROSITE-ProRule" id="PRU00076"/>
    </source>
</evidence>
<comment type="subcellular location">
    <subcellularLocation>
        <location evidence="1">Cell membrane</location>
        <topology evidence="1">Single-pass type I membrane protein</topology>
    </subcellularLocation>
</comment>
<evidence type="ECO:0000256" key="12">
    <source>
        <dbReference type="ARBA" id="ARBA00023136"/>
    </source>
</evidence>
<dbReference type="Pfam" id="PF11883">
    <property type="entry name" value="DUF3403"/>
    <property type="match status" value="1"/>
</dbReference>
<dbReference type="PROSITE" id="PS50026">
    <property type="entry name" value="EGF_3"/>
    <property type="match status" value="2"/>
</dbReference>
<dbReference type="CDD" id="cd00028">
    <property type="entry name" value="B_lectin"/>
    <property type="match status" value="2"/>
</dbReference>
<comment type="catalytic activity">
    <reaction evidence="15">
        <text>L-threonyl-[protein] + ATP = O-phospho-L-threonyl-[protein] + ADP + H(+)</text>
        <dbReference type="Rhea" id="RHEA:46608"/>
        <dbReference type="Rhea" id="RHEA-COMP:11060"/>
        <dbReference type="Rhea" id="RHEA-COMP:11605"/>
        <dbReference type="ChEBI" id="CHEBI:15378"/>
        <dbReference type="ChEBI" id="CHEBI:30013"/>
        <dbReference type="ChEBI" id="CHEBI:30616"/>
        <dbReference type="ChEBI" id="CHEBI:61977"/>
        <dbReference type="ChEBI" id="CHEBI:456216"/>
        <dbReference type="EC" id="2.7.11.1"/>
    </reaction>
</comment>
<dbReference type="GeneID" id="103324604"/>
<evidence type="ECO:0000256" key="1">
    <source>
        <dbReference type="ARBA" id="ARBA00004251"/>
    </source>
</evidence>
<evidence type="ECO:0000256" key="10">
    <source>
        <dbReference type="ARBA" id="ARBA00022840"/>
    </source>
</evidence>
<dbReference type="SMART" id="SM00108">
    <property type="entry name" value="B_lectin"/>
    <property type="match status" value="2"/>
</dbReference>
<evidence type="ECO:0000256" key="11">
    <source>
        <dbReference type="ARBA" id="ARBA00022989"/>
    </source>
</evidence>
<dbReference type="Gene3D" id="2.90.10.10">
    <property type="entry name" value="Bulb-type lectin domain"/>
    <property type="match status" value="2"/>
</dbReference>
<evidence type="ECO:0000256" key="6">
    <source>
        <dbReference type="ARBA" id="ARBA00022692"/>
    </source>
</evidence>
<organism evidence="25 26">
    <name type="scientific">Prunus mume</name>
    <name type="common">Japanese apricot</name>
    <name type="synonym">Armeniaca mume</name>
    <dbReference type="NCBI Taxonomy" id="102107"/>
    <lineage>
        <taxon>Eukaryota</taxon>
        <taxon>Viridiplantae</taxon>
        <taxon>Streptophyta</taxon>
        <taxon>Embryophyta</taxon>
        <taxon>Tracheophyta</taxon>
        <taxon>Spermatophyta</taxon>
        <taxon>Magnoliopsida</taxon>
        <taxon>eudicotyledons</taxon>
        <taxon>Gunneridae</taxon>
        <taxon>Pentapetalae</taxon>
        <taxon>rosids</taxon>
        <taxon>fabids</taxon>
        <taxon>Rosales</taxon>
        <taxon>Rosaceae</taxon>
        <taxon>Amygdaloideae</taxon>
        <taxon>Amygdaleae</taxon>
        <taxon>Prunus</taxon>
    </lineage>
</organism>
<feature type="signal peptide" evidence="20">
    <location>
        <begin position="1"/>
        <end position="19"/>
    </location>
</feature>
<sequence length="1592" mass="180578">MLFKALLVFFLLLFPFCTSIDTIAVNQHVKDGDFIVSKENNFELGFFSPGNSSSRYVGIWYANKSDKAVVWVANRNNPINDTSGVLTINRYGNLVIYAHDIDSFSIWSANVSLQTTSTCVAQLLDTGNLVLFPDSISKSESFMWQSFDYPTDTLLPGMKVGLNWKIGFEWVLTSWKSQNDPGTGNYSLRLFSNQTATPQYFLYKGVSKYWRIDPGPWPDFVSSNEEMYYLFVTDNTSVIRWVLTDYGLNQQLRWSDAVNQWEELWAAPKYRCDQYGQCGANSKCSPDNVNMFECECLPGYEPKSLNDWNRRDGSEGCVSKRIGLPKCGNGEGFVKVARVKEPDTTKAAQLLTSISANQCEQVCLSNCSCTAYMSIEWEGRIDCLVWYGELLDILVRTELGQDLYVRVDKMELAENTRKSKGFLKRRVLLAILIVAVLLALVLIIVFACWWLNKKRKIKDFVEADELEESRRHPELQFFHLSAIIAATDNFSPVNKLGQGGFGIVYKGQLPNDQKIAVKRLCKSSGQGIEEFKNEVALIARLQHRNLVKLLGCCIQGEERMLVLEYLPNKSLDFFVFDHSRRSLLDWKKRFEIINGVARGVLYLHQDSRLRIIHRDLKTSNVLLDAEMNPKISDFGMARIFHGDQLQDKTNRVVGTYGYMSPEYAVFGRYSTKSDVFSFGIVLLEIVSGKKNNGSYQEDHSMNLIGYVWQLWREDRALEIVDSLLESYHSDEVTRCIQVGLLCVQEDSKDRPTMSAVVFMLSGEASLPSPQQPAFVFRKSSCLHLYSVNDLTITKVETLLVFFFLFPFCSSIDTIAVNQQVKDGDFLVSKESNFELGFFSPGNSSSRYVGIWYANKSEKAVVWVANRNNPINDTSGVLTINRYGKLVLYAHNTENLSIWSTNVSVQTTSSVAQLLDTGNLVLFQDSKSESFVWQSFDYPTDTLLPGMKVGLNWKIGLEWVLTSWKSQNDPGTGNYSLRLYSNQTATPQYFLYKGLTKYWRCDPGPWPVFVSNNEEMYYFFSTDNTSVIRSVVTDYGVNEQLRWNDAVNQWEVLFAAPKYRCDQYGQCGANSKCSPDNINMFECECLPGYEPKSLNDWNRRDGSDGCVSKRIGVSNCGDGDGFVKVARVKDPDTSKAAQLLPNTSANECEQVCLSNCSCTAYMSIEWEGRINCLAWFGELWDILVHTELGRDLYVRVDKMELAENTRKSKGFLKSRGLLAIPMAAVALVLIIGFACWWLKKKRKMKDFVEADELEETRRHPELQFFHLSAIIVATGNFSPVNKLGQGGFGTVYKGQLANDQKIAVKRLSKTSGQGIEEFKNEVALIARLQHRNLVKLLGCCIKGEERMLVLEYLPNKSLDSFLFDHTRSSLLDWKKRFEIINGVARGILYLHQDSRLRIIHRDLKTSNVLLDAEMNPKISDFGMARIFHGDQLQDKTNRVVGTYGYMSPEYAVFGRYSTKSDVFSFGIILLEIVGGKKNNGSYQEDHSMNLIGHVWQLWREDRALEIVDSSLQSYHSDEVLRCIQVGLLCVQEDSEDRPTMSAVVFMLSGEASLPSPQQPAFVFRKSSRSGGYLSSSQGLYSVNDLTITKLDAR</sequence>
<evidence type="ECO:0000256" key="4">
    <source>
        <dbReference type="ARBA" id="ARBA00022527"/>
    </source>
</evidence>
<keyword evidence="9" id="KW-0418">Kinase</keyword>
<dbReference type="InterPro" id="IPR003609">
    <property type="entry name" value="Pan_app"/>
</dbReference>
<evidence type="ECO:0000259" key="21">
    <source>
        <dbReference type="PROSITE" id="PS50011"/>
    </source>
</evidence>
<evidence type="ECO:0000256" key="7">
    <source>
        <dbReference type="ARBA" id="ARBA00022729"/>
    </source>
</evidence>
<keyword evidence="11 19" id="KW-1133">Transmembrane helix</keyword>
<evidence type="ECO:0000256" key="20">
    <source>
        <dbReference type="SAM" id="SignalP"/>
    </source>
</evidence>
<dbReference type="InterPro" id="IPR036426">
    <property type="entry name" value="Bulb-type_lectin_dom_sf"/>
</dbReference>
<evidence type="ECO:0000256" key="3">
    <source>
        <dbReference type="ARBA" id="ARBA00022475"/>
    </source>
</evidence>
<evidence type="ECO:0000256" key="5">
    <source>
        <dbReference type="ARBA" id="ARBA00022679"/>
    </source>
</evidence>
<evidence type="ECO:0000259" key="24">
    <source>
        <dbReference type="PROSITE" id="PS50948"/>
    </source>
</evidence>
<dbReference type="PROSITE" id="PS50927">
    <property type="entry name" value="BULB_LECTIN"/>
    <property type="match status" value="2"/>
</dbReference>
<evidence type="ECO:0000256" key="16">
    <source>
        <dbReference type="ARBA" id="ARBA00048679"/>
    </source>
</evidence>
<keyword evidence="5" id="KW-0808">Transferase</keyword>
<name>A0ABM1LL69_PRUMU</name>
<keyword evidence="6 19" id="KW-0812">Transmembrane</keyword>
<dbReference type="Pfam" id="PF00954">
    <property type="entry name" value="S_locus_glycop"/>
    <property type="match status" value="2"/>
</dbReference>
<feature type="transmembrane region" description="Helical" evidence="19">
    <location>
        <begin position="1215"/>
        <end position="1238"/>
    </location>
</feature>
<dbReference type="PANTHER" id="PTHR27002">
    <property type="entry name" value="RECEPTOR-LIKE SERINE/THREONINE-PROTEIN KINASE SD1-8"/>
    <property type="match status" value="1"/>
</dbReference>
<dbReference type="InterPro" id="IPR021820">
    <property type="entry name" value="S-locus_recpt_kinase_C"/>
</dbReference>
<keyword evidence="13" id="KW-1015">Disulfide bond</keyword>
<dbReference type="Proteomes" id="UP000694861">
    <property type="component" value="Linkage group LG3"/>
</dbReference>
<dbReference type="Gene3D" id="3.30.200.20">
    <property type="entry name" value="Phosphorylase Kinase, domain 1"/>
    <property type="match status" value="2"/>
</dbReference>
<evidence type="ECO:0000313" key="26">
    <source>
        <dbReference type="RefSeq" id="XP_016648146.1"/>
    </source>
</evidence>
<dbReference type="PROSITE" id="PS50948">
    <property type="entry name" value="PAN"/>
    <property type="match status" value="2"/>
</dbReference>
<dbReference type="CDD" id="cd14066">
    <property type="entry name" value="STKc_IRAK"/>
    <property type="match status" value="2"/>
</dbReference>
<evidence type="ECO:0000256" key="15">
    <source>
        <dbReference type="ARBA" id="ARBA00047899"/>
    </source>
</evidence>
<dbReference type="CDD" id="cd01098">
    <property type="entry name" value="PAN_AP_plant"/>
    <property type="match status" value="2"/>
</dbReference>
<comment type="catalytic activity">
    <reaction evidence="16">
        <text>L-seryl-[protein] + ATP = O-phospho-L-seryl-[protein] + ADP + H(+)</text>
        <dbReference type="Rhea" id="RHEA:17989"/>
        <dbReference type="Rhea" id="RHEA-COMP:9863"/>
        <dbReference type="Rhea" id="RHEA-COMP:11604"/>
        <dbReference type="ChEBI" id="CHEBI:15378"/>
        <dbReference type="ChEBI" id="CHEBI:29999"/>
        <dbReference type="ChEBI" id="CHEBI:30616"/>
        <dbReference type="ChEBI" id="CHEBI:83421"/>
        <dbReference type="ChEBI" id="CHEBI:456216"/>
        <dbReference type="EC" id="2.7.11.1"/>
    </reaction>
</comment>
<evidence type="ECO:0000259" key="23">
    <source>
        <dbReference type="PROSITE" id="PS50927"/>
    </source>
</evidence>
<dbReference type="Pfam" id="PF01453">
    <property type="entry name" value="B_lectin"/>
    <property type="match status" value="2"/>
</dbReference>
<dbReference type="InterPro" id="IPR000742">
    <property type="entry name" value="EGF"/>
</dbReference>
<evidence type="ECO:0000256" key="8">
    <source>
        <dbReference type="ARBA" id="ARBA00022741"/>
    </source>
</evidence>
<gene>
    <name evidence="26" type="primary">LOC103324604</name>
</gene>
<feature type="binding site" evidence="18">
    <location>
        <position position="1304"/>
    </location>
    <ligand>
        <name>ATP</name>
        <dbReference type="ChEBI" id="CHEBI:30616"/>
    </ligand>
</feature>
<dbReference type="SMART" id="SM00473">
    <property type="entry name" value="PAN_AP"/>
    <property type="match status" value="2"/>
</dbReference>
<dbReference type="SMART" id="SM00181">
    <property type="entry name" value="EGF"/>
    <property type="match status" value="2"/>
</dbReference>
<keyword evidence="17" id="KW-0245">EGF-like domain</keyword>
<keyword evidence="8 18" id="KW-0547">Nucleotide-binding</keyword>
<dbReference type="CDD" id="cd00054">
    <property type="entry name" value="EGF_CA"/>
    <property type="match status" value="2"/>
</dbReference>
<dbReference type="InterPro" id="IPR011009">
    <property type="entry name" value="Kinase-like_dom_sf"/>
</dbReference>
<feature type="chain" id="PRO_5046528921" description="non-specific serine/threonine protein kinase" evidence="20">
    <location>
        <begin position="20"/>
        <end position="1592"/>
    </location>
</feature>
<dbReference type="InterPro" id="IPR001480">
    <property type="entry name" value="Bulb-type_lectin_dom"/>
</dbReference>
<keyword evidence="14" id="KW-0325">Glycoprotein</keyword>
<feature type="domain" description="Bulb-type lectin" evidence="23">
    <location>
        <begin position="20"/>
        <end position="144"/>
    </location>
</feature>
<dbReference type="InterPro" id="IPR000719">
    <property type="entry name" value="Prot_kinase_dom"/>
</dbReference>
<feature type="domain" description="Protein kinase" evidence="21">
    <location>
        <begin position="490"/>
        <end position="774"/>
    </location>
</feature>
<dbReference type="Pfam" id="PF08276">
    <property type="entry name" value="PAN_2"/>
    <property type="match status" value="2"/>
</dbReference>
<dbReference type="Gene3D" id="1.10.510.10">
    <property type="entry name" value="Transferase(Phosphotransferase) domain 1"/>
    <property type="match status" value="2"/>
</dbReference>
<dbReference type="InterPro" id="IPR017441">
    <property type="entry name" value="Protein_kinase_ATP_BS"/>
</dbReference>
<dbReference type="EC" id="2.7.11.1" evidence="2"/>
<proteinExistence type="predicted"/>
<dbReference type="PANTHER" id="PTHR27002:SF839">
    <property type="entry name" value="NON-SPECIFIC SERINE_THREONINE PROTEIN KINASE"/>
    <property type="match status" value="1"/>
</dbReference>
<protein>
    <recommendedName>
        <fullName evidence="2">non-specific serine/threonine protein kinase</fullName>
        <ecNumber evidence="2">2.7.11.1</ecNumber>
    </recommendedName>
</protein>
<feature type="transmembrane region" description="Helical" evidence="19">
    <location>
        <begin position="427"/>
        <end position="451"/>
    </location>
</feature>
<comment type="caution">
    <text evidence="17">Lacks conserved residue(s) required for the propagation of feature annotation.</text>
</comment>
<dbReference type="SUPFAM" id="SSF56112">
    <property type="entry name" value="Protein kinase-like (PK-like)"/>
    <property type="match status" value="2"/>
</dbReference>
<keyword evidence="25" id="KW-1185">Reference proteome</keyword>
<feature type="domain" description="Bulb-type lectin" evidence="23">
    <location>
        <begin position="811"/>
        <end position="934"/>
    </location>
</feature>
<evidence type="ECO:0000256" key="18">
    <source>
        <dbReference type="PROSITE-ProRule" id="PRU10141"/>
    </source>
</evidence>
<dbReference type="PROSITE" id="PS00107">
    <property type="entry name" value="PROTEIN_KINASE_ATP"/>
    <property type="match status" value="2"/>
</dbReference>
<accession>A0ABM1LL69</accession>
<feature type="domain" description="Protein kinase" evidence="21">
    <location>
        <begin position="1276"/>
        <end position="1560"/>
    </location>
</feature>
<reference evidence="25" key="1">
    <citation type="journal article" date="2012" name="Nat. Commun.">
        <title>The genome of Prunus mume.</title>
        <authorList>
            <person name="Zhang Q."/>
            <person name="Chen W."/>
            <person name="Sun L."/>
            <person name="Zhao F."/>
            <person name="Huang B."/>
            <person name="Yang W."/>
            <person name="Tao Y."/>
            <person name="Wang J."/>
            <person name="Yuan Z."/>
            <person name="Fan G."/>
            <person name="Xing Z."/>
            <person name="Han C."/>
            <person name="Pan H."/>
            <person name="Zhong X."/>
            <person name="Shi W."/>
            <person name="Liang X."/>
            <person name="Du D."/>
            <person name="Sun F."/>
            <person name="Xu Z."/>
            <person name="Hao R."/>
            <person name="Lv T."/>
            <person name="Lv Y."/>
            <person name="Zheng Z."/>
            <person name="Sun M."/>
            <person name="Luo L."/>
            <person name="Cai M."/>
            <person name="Gao Y."/>
            <person name="Wang J."/>
            <person name="Yin Y."/>
            <person name="Xu X."/>
            <person name="Cheng T."/>
            <person name="Wang J."/>
        </authorList>
    </citation>
    <scope>NUCLEOTIDE SEQUENCE [LARGE SCALE GENOMIC DNA]</scope>
</reference>